<gene>
    <name evidence="2" type="ORF">FOMPIDRAFT_159032</name>
</gene>
<feature type="signal peptide" evidence="1">
    <location>
        <begin position="1"/>
        <end position="22"/>
    </location>
</feature>
<evidence type="ECO:0000256" key="1">
    <source>
        <dbReference type="SAM" id="SignalP"/>
    </source>
</evidence>
<feature type="chain" id="PRO_5004564272" description="Glycoside hydrolase family 71 protein" evidence="1">
    <location>
        <begin position="23"/>
        <end position="503"/>
    </location>
</feature>
<dbReference type="OrthoDB" id="3257981at2759"/>
<dbReference type="Proteomes" id="UP000015241">
    <property type="component" value="Unassembled WGS sequence"/>
</dbReference>
<evidence type="ECO:0000313" key="2">
    <source>
        <dbReference type="EMBL" id="EPT05240.1"/>
    </source>
</evidence>
<dbReference type="GO" id="GO:0051118">
    <property type="term" value="F:glucan endo-1,3-alpha-glucosidase activity"/>
    <property type="evidence" value="ECO:0007669"/>
    <property type="project" value="InterPro"/>
</dbReference>
<accession>S8G4T8</accession>
<dbReference type="EMBL" id="KE504124">
    <property type="protein sequence ID" value="EPT05240.1"/>
    <property type="molecule type" value="Genomic_DNA"/>
</dbReference>
<dbReference type="HOGENOM" id="CLU_019141_4_0_1"/>
<keyword evidence="1" id="KW-0732">Signal</keyword>
<evidence type="ECO:0008006" key="4">
    <source>
        <dbReference type="Google" id="ProtNLM"/>
    </source>
</evidence>
<dbReference type="STRING" id="743788.S8G4T8"/>
<reference evidence="2 3" key="1">
    <citation type="journal article" date="2012" name="Science">
        <title>The Paleozoic origin of enzymatic lignin decomposition reconstructed from 31 fungal genomes.</title>
        <authorList>
            <person name="Floudas D."/>
            <person name="Binder M."/>
            <person name="Riley R."/>
            <person name="Barry K."/>
            <person name="Blanchette R.A."/>
            <person name="Henrissat B."/>
            <person name="Martinez A.T."/>
            <person name="Otillar R."/>
            <person name="Spatafora J.W."/>
            <person name="Yadav J.S."/>
            <person name="Aerts A."/>
            <person name="Benoit I."/>
            <person name="Boyd A."/>
            <person name="Carlson A."/>
            <person name="Copeland A."/>
            <person name="Coutinho P.M."/>
            <person name="de Vries R.P."/>
            <person name="Ferreira P."/>
            <person name="Findley K."/>
            <person name="Foster B."/>
            <person name="Gaskell J."/>
            <person name="Glotzer D."/>
            <person name="Gorecki P."/>
            <person name="Heitman J."/>
            <person name="Hesse C."/>
            <person name="Hori C."/>
            <person name="Igarashi K."/>
            <person name="Jurgens J.A."/>
            <person name="Kallen N."/>
            <person name="Kersten P."/>
            <person name="Kohler A."/>
            <person name="Kuees U."/>
            <person name="Kumar T.K.A."/>
            <person name="Kuo A."/>
            <person name="LaButti K."/>
            <person name="Larrondo L.F."/>
            <person name="Lindquist E."/>
            <person name="Ling A."/>
            <person name="Lombard V."/>
            <person name="Lucas S."/>
            <person name="Lundell T."/>
            <person name="Martin R."/>
            <person name="McLaughlin D.J."/>
            <person name="Morgenstern I."/>
            <person name="Morin E."/>
            <person name="Murat C."/>
            <person name="Nagy L.G."/>
            <person name="Nolan M."/>
            <person name="Ohm R.A."/>
            <person name="Patyshakuliyeva A."/>
            <person name="Rokas A."/>
            <person name="Ruiz-Duenas F.J."/>
            <person name="Sabat G."/>
            <person name="Salamov A."/>
            <person name="Samejima M."/>
            <person name="Schmutz J."/>
            <person name="Slot J.C."/>
            <person name="St John F."/>
            <person name="Stenlid J."/>
            <person name="Sun H."/>
            <person name="Sun S."/>
            <person name="Syed K."/>
            <person name="Tsang A."/>
            <person name="Wiebenga A."/>
            <person name="Young D."/>
            <person name="Pisabarro A."/>
            <person name="Eastwood D.C."/>
            <person name="Martin F."/>
            <person name="Cullen D."/>
            <person name="Grigoriev I.V."/>
            <person name="Hibbett D.S."/>
        </authorList>
    </citation>
    <scope>NUCLEOTIDE SEQUENCE</scope>
    <source>
        <strain evidence="3">FP-58527</strain>
    </source>
</reference>
<evidence type="ECO:0000313" key="3">
    <source>
        <dbReference type="Proteomes" id="UP000015241"/>
    </source>
</evidence>
<dbReference type="CDD" id="cd11577">
    <property type="entry name" value="GH71"/>
    <property type="match status" value="1"/>
</dbReference>
<organism evidence="2 3">
    <name type="scientific">Fomitopsis schrenkii</name>
    <name type="common">Brown rot fungus</name>
    <dbReference type="NCBI Taxonomy" id="2126942"/>
    <lineage>
        <taxon>Eukaryota</taxon>
        <taxon>Fungi</taxon>
        <taxon>Dikarya</taxon>
        <taxon>Basidiomycota</taxon>
        <taxon>Agaricomycotina</taxon>
        <taxon>Agaricomycetes</taxon>
        <taxon>Polyporales</taxon>
        <taxon>Fomitopsis</taxon>
    </lineage>
</organism>
<name>S8G4T8_FOMSC</name>
<sequence>MHALTFIRFVVVVAALFGSSSASPVLSPFRHAHKASALKATKRDSSGKLVVAHVLVGNTYPYTTDNWSSDIQLAYNNGIDGFALNVGSDSWQPDRVADAFQAASNLGLDFKLFMSFDMSVLPCTQASDAAALKDYITTYAAHPNQLIVNGQVFASTFSGSDCTFGQGSAQQGWSTQFLNQLTGQNTVHFVPSFFSDTNSFSQFDGVMDGTFNWNGGWPVALTTQSAEGSIQGLGSALGSATFGGQIQSALNSTIGAFSTDQTFISGLNSVSGNSKTYMAAVSPWFFTHYPQSSFNKNWIYLMDYQGYNSRWETLISNRDSVDIVEIVTWNDYGESSYIGPIEGAQPAGTTWTSGFDHTGWLAMTKYYATAFKNGAYPTITEDQLFMWARPHPKDAQASNDATGPPTSYQLTEDSLWAVAFTTQPATVSITTASGNTQTTEVPAGVTRLSMPLAAGAGMSATVTRNGATVLSVSPGTDAFTFNPNPETYNFNAFVAYATTNTTN</sequence>
<dbReference type="InParanoid" id="S8G4T8"/>
<keyword evidence="3" id="KW-1185">Reference proteome</keyword>
<proteinExistence type="predicted"/>
<dbReference type="eggNOG" id="ENOG502RTMK">
    <property type="taxonomic scope" value="Eukaryota"/>
</dbReference>
<dbReference type="Pfam" id="PF03659">
    <property type="entry name" value="Glyco_hydro_71"/>
    <property type="match status" value="1"/>
</dbReference>
<dbReference type="AlphaFoldDB" id="S8G4T8"/>
<dbReference type="InterPro" id="IPR005197">
    <property type="entry name" value="Glyco_hydro_71"/>
</dbReference>
<dbReference type="Gene3D" id="3.20.20.80">
    <property type="entry name" value="Glycosidases"/>
    <property type="match status" value="1"/>
</dbReference>
<protein>
    <recommendedName>
        <fullName evidence="4">Glycoside hydrolase family 71 protein</fullName>
    </recommendedName>
</protein>